<dbReference type="InterPro" id="IPR045992">
    <property type="entry name" value="DUF5948"/>
</dbReference>
<name>A0A8K0RFF7_9PLEO</name>
<dbReference type="Proteomes" id="UP000813461">
    <property type="component" value="Unassembled WGS sequence"/>
</dbReference>
<sequence length="140" mass="15563">MERSSRGRYIKECRKRLLDRTHRRQLLSANTEAQHLESILKIIMRFALLTTVFLTAISGALAGQNCKCQARNGQGPQNNAATEKCCNKDVNDACVFSWLPSFPGPNNQCSAGGTNCLNSGAFVECCRQETNGRLEAYCWN</sequence>
<dbReference type="OrthoDB" id="3924472at2759"/>
<accession>A0A8K0RFF7</accession>
<evidence type="ECO:0000313" key="2">
    <source>
        <dbReference type="Proteomes" id="UP000813461"/>
    </source>
</evidence>
<protein>
    <submittedName>
        <fullName evidence="1">Uncharacterized protein</fullName>
    </submittedName>
</protein>
<dbReference type="EMBL" id="JAGMVJ010000001">
    <property type="protein sequence ID" value="KAH7095099.1"/>
    <property type="molecule type" value="Genomic_DNA"/>
</dbReference>
<evidence type="ECO:0000313" key="1">
    <source>
        <dbReference type="EMBL" id="KAH7095099.1"/>
    </source>
</evidence>
<comment type="caution">
    <text evidence="1">The sequence shown here is derived from an EMBL/GenBank/DDBJ whole genome shotgun (WGS) entry which is preliminary data.</text>
</comment>
<dbReference type="Pfam" id="PF19373">
    <property type="entry name" value="DUF5948"/>
    <property type="match status" value="1"/>
</dbReference>
<reference evidence="1" key="1">
    <citation type="journal article" date="2021" name="Nat. Commun.">
        <title>Genetic determinants of endophytism in the Arabidopsis root mycobiome.</title>
        <authorList>
            <person name="Mesny F."/>
            <person name="Miyauchi S."/>
            <person name="Thiergart T."/>
            <person name="Pickel B."/>
            <person name="Atanasova L."/>
            <person name="Karlsson M."/>
            <person name="Huettel B."/>
            <person name="Barry K.W."/>
            <person name="Haridas S."/>
            <person name="Chen C."/>
            <person name="Bauer D."/>
            <person name="Andreopoulos W."/>
            <person name="Pangilinan J."/>
            <person name="LaButti K."/>
            <person name="Riley R."/>
            <person name="Lipzen A."/>
            <person name="Clum A."/>
            <person name="Drula E."/>
            <person name="Henrissat B."/>
            <person name="Kohler A."/>
            <person name="Grigoriev I.V."/>
            <person name="Martin F.M."/>
            <person name="Hacquard S."/>
        </authorList>
    </citation>
    <scope>NUCLEOTIDE SEQUENCE</scope>
    <source>
        <strain evidence="1">MPI-SDFR-AT-0120</strain>
    </source>
</reference>
<dbReference type="AlphaFoldDB" id="A0A8K0RFF7"/>
<organism evidence="1 2">
    <name type="scientific">Paraphoma chrysanthemicola</name>
    <dbReference type="NCBI Taxonomy" id="798071"/>
    <lineage>
        <taxon>Eukaryota</taxon>
        <taxon>Fungi</taxon>
        <taxon>Dikarya</taxon>
        <taxon>Ascomycota</taxon>
        <taxon>Pezizomycotina</taxon>
        <taxon>Dothideomycetes</taxon>
        <taxon>Pleosporomycetidae</taxon>
        <taxon>Pleosporales</taxon>
        <taxon>Pleosporineae</taxon>
        <taxon>Phaeosphaeriaceae</taxon>
        <taxon>Paraphoma</taxon>
    </lineage>
</organism>
<keyword evidence="2" id="KW-1185">Reference proteome</keyword>
<proteinExistence type="predicted"/>
<gene>
    <name evidence="1" type="ORF">FB567DRAFT_511753</name>
</gene>